<name>A0A6L5E6N4_9ENTR</name>
<feature type="domain" description="ImpA N-terminal" evidence="1">
    <location>
        <begin position="10"/>
        <end position="130"/>
    </location>
</feature>
<dbReference type="EMBL" id="WHIY01000002">
    <property type="protein sequence ID" value="MPQ50248.1"/>
    <property type="molecule type" value="Genomic_DNA"/>
</dbReference>
<sequence length="306" mass="34172">MEQIDALLIPISPDSPCGESIRYSPEFDRLVSARQEDDESLPAGVWQSAPRRADWEEVARLASHLTTTRSKDLVVMAWLGDAWIRLHGVSALPRALALLTLALEHYPGELHPQIRDGDYDYRAAPLSWVAQHYAMLVANAPLFAVNGESITLGQWQQGHHPSPPFSEASRPVAEALEASLHWLQRLNAVCQHWPEASAPSFRVLEQKIKTCQQALGSAPPENTQTAAVNEPPTISSPVTFASREEAYQMLRQVASYLQRTEPHSPVPYLLERAWAWGHTPLPELLQELISGDESARRLWRQLGVLP</sequence>
<dbReference type="InterPro" id="IPR010657">
    <property type="entry name" value="ImpA_N"/>
</dbReference>
<dbReference type="InterPro" id="IPR017740">
    <property type="entry name" value="TssA-like"/>
</dbReference>
<evidence type="ECO:0000313" key="3">
    <source>
        <dbReference type="Proteomes" id="UP000475079"/>
    </source>
</evidence>
<dbReference type="PANTHER" id="PTHR37951">
    <property type="entry name" value="CYTOPLASMIC PROTEIN-RELATED"/>
    <property type="match status" value="1"/>
</dbReference>
<organism evidence="2 3">
    <name type="scientific">Citrobacter telavivensis</name>
    <dbReference type="NCBI Taxonomy" id="2653932"/>
    <lineage>
        <taxon>Bacteria</taxon>
        <taxon>Pseudomonadati</taxon>
        <taxon>Pseudomonadota</taxon>
        <taxon>Gammaproteobacteria</taxon>
        <taxon>Enterobacterales</taxon>
        <taxon>Enterobacteriaceae</taxon>
        <taxon>Citrobacter</taxon>
    </lineage>
</organism>
<dbReference type="NCBIfam" id="TIGR03363">
    <property type="entry name" value="VI_chp_8"/>
    <property type="match status" value="1"/>
</dbReference>
<reference evidence="2 3" key="1">
    <citation type="submission" date="2019-10" db="EMBL/GenBank/DDBJ databases">
        <title>Characterization of a new Citrobacter species.</title>
        <authorList>
            <person name="Goncalves Ribeiro T."/>
            <person name="Izdebski R."/>
            <person name="Urbanowicz P."/>
            <person name="Carmeli Y."/>
            <person name="Gniadkowski M."/>
            <person name="Peixe L."/>
        </authorList>
    </citation>
    <scope>NUCLEOTIDE SEQUENCE [LARGE SCALE GENOMIC DNA]</scope>
    <source>
        <strain evidence="2 3">NMI7905_11</strain>
    </source>
</reference>
<dbReference type="AlphaFoldDB" id="A0A6L5E6N4"/>
<keyword evidence="3" id="KW-1185">Reference proteome</keyword>
<protein>
    <submittedName>
        <fullName evidence="2">Type VI secretion system protein TssA</fullName>
    </submittedName>
</protein>
<comment type="caution">
    <text evidence="2">The sequence shown here is derived from an EMBL/GenBank/DDBJ whole genome shotgun (WGS) entry which is preliminary data.</text>
</comment>
<evidence type="ECO:0000313" key="2">
    <source>
        <dbReference type="EMBL" id="MPQ50248.1"/>
    </source>
</evidence>
<gene>
    <name evidence="2" type="primary">tssA</name>
    <name evidence="2" type="ORF">GBB84_04885</name>
</gene>
<accession>A0A6L5E6N4</accession>
<dbReference type="Proteomes" id="UP000475079">
    <property type="component" value="Unassembled WGS sequence"/>
</dbReference>
<dbReference type="RefSeq" id="WP_152401917.1">
    <property type="nucleotide sequence ID" value="NZ_WHIY01000002.1"/>
</dbReference>
<evidence type="ECO:0000259" key="1">
    <source>
        <dbReference type="Pfam" id="PF06812"/>
    </source>
</evidence>
<proteinExistence type="predicted"/>
<dbReference type="PANTHER" id="PTHR37951:SF1">
    <property type="entry name" value="TYPE VI SECRETION SYSTEM COMPONENT TSSA1"/>
    <property type="match status" value="1"/>
</dbReference>
<dbReference type="Pfam" id="PF06812">
    <property type="entry name" value="ImpA_N"/>
    <property type="match status" value="1"/>
</dbReference>